<proteinExistence type="predicted"/>
<reference evidence="3 4" key="1">
    <citation type="submission" date="2019-03" db="EMBL/GenBank/DDBJ databases">
        <title>Genomic Encyclopedia of Type Strains, Phase IV (KMG-IV): sequencing the most valuable type-strain genomes for metagenomic binning, comparative biology and taxonomic classification.</title>
        <authorList>
            <person name="Goeker M."/>
        </authorList>
    </citation>
    <scope>NUCLEOTIDE SEQUENCE [LARGE SCALE GENOMIC DNA]</scope>
    <source>
        <strain evidence="3 4">DSM 29489</strain>
    </source>
</reference>
<feature type="domain" description="Transposase DDE" evidence="2">
    <location>
        <begin position="450"/>
        <end position="581"/>
    </location>
</feature>
<gene>
    <name evidence="3" type="ORF">EDD59_13918</name>
</gene>
<protein>
    <submittedName>
        <fullName evidence="3">Transposase</fullName>
    </submittedName>
</protein>
<dbReference type="EMBL" id="SLZZ01000039">
    <property type="protein sequence ID" value="TCS74394.1"/>
    <property type="molecule type" value="Genomic_DNA"/>
</dbReference>
<name>A0A4R3JZG9_9FIRM</name>
<dbReference type="Pfam" id="PF13751">
    <property type="entry name" value="DDE_Tnp_1_6"/>
    <property type="match status" value="1"/>
</dbReference>
<dbReference type="NCBIfam" id="NF033551">
    <property type="entry name" value="transpos_IS1182"/>
    <property type="match status" value="1"/>
</dbReference>
<comment type="caution">
    <text evidence="3">The sequence shown here is derived from an EMBL/GenBank/DDBJ whole genome shotgun (WGS) entry which is preliminary data.</text>
</comment>
<dbReference type="PANTHER" id="PTHR33408">
    <property type="entry name" value="TRANSPOSASE"/>
    <property type="match status" value="1"/>
</dbReference>
<sequence length="600" mass="70555">MANDNHLFSVTCYNVTMQKQDYYNEFFEKGQQKINFSFFELHLPDDDPVYSLKKVMEELDFSGLLACCSDKGRTGYNPIMLYAVVTYANMRGVRAVDRIVELCERDLAFIWLTKGQKPKRDAFYDFKSKKLTGEVLDELNYQFLRRLKREGLITLKELFIDGTKIEANANRYTFVWRGSINYHLAGLLDTIDTLYAKYNTLLHENGYGPKYDLGDAQMFLIEGMEKVRRVIDENRKRKLTKHKKLSNNTVIEIDNCSPLEILKLQKNLVRIAEGEGISFVHSKGKQKSEIQKLYEELEECGNRLMGYKECFEIMGKDRNSYSKTDLEATFMRMKEDHMLNGQLKPAYNVQIAVENYFIIHGYVSNDRTDYNTLIPVLEKHRKAFGETLEEVTADSGYCSEKNLLYLKQNGIASYIKLQDHEKRKTCAYKEDISKYYNMTTRVFEDEHYYLCHDGRELRYIRTESKEQDGYTQTWEVYGCTDCSGCEHKARCLYKYDAEKNSDRNKVMKINEQWEALKEASNANIQSEKGILKRQIRSIQTEGHFGDIKENENFRRFNYRSSEKVYKEFMLYAMGRNINKYHRFLHHEIEKFTGKAGQKTA</sequence>
<accession>A0A4R3JZG9</accession>
<organism evidence="3 4">
    <name type="scientific">Muricomes intestini</name>
    <dbReference type="NCBI Taxonomy" id="1796634"/>
    <lineage>
        <taxon>Bacteria</taxon>
        <taxon>Bacillati</taxon>
        <taxon>Bacillota</taxon>
        <taxon>Clostridia</taxon>
        <taxon>Lachnospirales</taxon>
        <taxon>Lachnospiraceae</taxon>
        <taxon>Muricomes</taxon>
    </lineage>
</organism>
<dbReference type="InterPro" id="IPR025668">
    <property type="entry name" value="Tnp_DDE_dom"/>
</dbReference>
<dbReference type="RefSeq" id="WP_132383881.1">
    <property type="nucleotide sequence ID" value="NZ_SLZZ01000039.1"/>
</dbReference>
<dbReference type="InterPro" id="IPR047629">
    <property type="entry name" value="IS1182_transpos"/>
</dbReference>
<evidence type="ECO:0000313" key="3">
    <source>
        <dbReference type="EMBL" id="TCS74394.1"/>
    </source>
</evidence>
<keyword evidence="4" id="KW-1185">Reference proteome</keyword>
<dbReference type="Pfam" id="PF05598">
    <property type="entry name" value="DUF772"/>
    <property type="match status" value="1"/>
</dbReference>
<evidence type="ECO:0000259" key="2">
    <source>
        <dbReference type="Pfam" id="PF13751"/>
    </source>
</evidence>
<feature type="domain" description="Transposase InsH N-terminal" evidence="1">
    <location>
        <begin position="41"/>
        <end position="127"/>
    </location>
</feature>
<dbReference type="AlphaFoldDB" id="A0A4R3JZG9"/>
<dbReference type="PANTHER" id="PTHR33408:SF2">
    <property type="entry name" value="TRANSPOSASE DDE DOMAIN-CONTAINING PROTEIN"/>
    <property type="match status" value="1"/>
</dbReference>
<dbReference type="OrthoDB" id="9789070at2"/>
<dbReference type="Proteomes" id="UP000295726">
    <property type="component" value="Unassembled WGS sequence"/>
</dbReference>
<dbReference type="InterPro" id="IPR008490">
    <property type="entry name" value="Transposase_InsH_N"/>
</dbReference>
<evidence type="ECO:0000313" key="4">
    <source>
        <dbReference type="Proteomes" id="UP000295726"/>
    </source>
</evidence>
<evidence type="ECO:0000259" key="1">
    <source>
        <dbReference type="Pfam" id="PF05598"/>
    </source>
</evidence>